<proteinExistence type="predicted"/>
<evidence type="ECO:0000313" key="3">
    <source>
        <dbReference type="Proteomes" id="UP000038802"/>
    </source>
</evidence>
<name>A0A0U0RKH5_MYCTX</name>
<dbReference type="Proteomes" id="UP000038802">
    <property type="component" value="Unassembled WGS sequence"/>
</dbReference>
<gene>
    <name evidence="2" type="ORF">ERS007703_02876</name>
</gene>
<evidence type="ECO:0000256" key="1">
    <source>
        <dbReference type="SAM" id="MobiDB-lite"/>
    </source>
</evidence>
<feature type="region of interest" description="Disordered" evidence="1">
    <location>
        <begin position="80"/>
        <end position="119"/>
    </location>
</feature>
<sequence length="119" mass="11958">MPSTTRVISLSATAAYGSHASVPCIDGCPATSTLSLMKVGTPLKNASWPVPIAAASRATSKAAYANAFSAGLTASARAMAASTTSARPTRPDRMASARATASRSPRASSTKACTRDIPG</sequence>
<dbReference type="EMBL" id="CSAE01000346">
    <property type="protein sequence ID" value="COW14359.1"/>
    <property type="molecule type" value="Genomic_DNA"/>
</dbReference>
<organism evidence="2 3">
    <name type="scientific">Mycobacterium tuberculosis</name>
    <dbReference type="NCBI Taxonomy" id="1773"/>
    <lineage>
        <taxon>Bacteria</taxon>
        <taxon>Bacillati</taxon>
        <taxon>Actinomycetota</taxon>
        <taxon>Actinomycetes</taxon>
        <taxon>Mycobacteriales</taxon>
        <taxon>Mycobacteriaceae</taxon>
        <taxon>Mycobacterium</taxon>
        <taxon>Mycobacterium tuberculosis complex</taxon>
    </lineage>
</organism>
<reference evidence="3" key="1">
    <citation type="submission" date="2015-03" db="EMBL/GenBank/DDBJ databases">
        <authorList>
            <consortium name="Pathogen Informatics"/>
        </authorList>
    </citation>
    <scope>NUCLEOTIDE SEQUENCE [LARGE SCALE GENOMIC DNA]</scope>
    <source>
        <strain evidence="3">K00500041</strain>
    </source>
</reference>
<protein>
    <submittedName>
        <fullName evidence="2">Uncharacterized protein</fullName>
    </submittedName>
</protein>
<feature type="compositionally biased region" description="Low complexity" evidence="1">
    <location>
        <begin position="96"/>
        <end position="110"/>
    </location>
</feature>
<evidence type="ECO:0000313" key="2">
    <source>
        <dbReference type="EMBL" id="COW14359.1"/>
    </source>
</evidence>
<dbReference type="AlphaFoldDB" id="A0A0U0RKH5"/>
<accession>A0A0U0RKH5</accession>